<evidence type="ECO:0000313" key="1">
    <source>
        <dbReference type="EMBL" id="KAL3644270.1"/>
    </source>
</evidence>
<dbReference type="Proteomes" id="UP001632038">
    <property type="component" value="Unassembled WGS sequence"/>
</dbReference>
<sequence length="66" mass="7071">MDNSSVGSNDSRTLLGHPVGLEHVNNYSVAPSVNHDRVSQTFSDDALAQALLDPRFPADGLGNYDD</sequence>
<accession>A0ABD3DPV4</accession>
<protein>
    <submittedName>
        <fullName evidence="1">Uncharacterized protein</fullName>
    </submittedName>
</protein>
<dbReference type="AlphaFoldDB" id="A0ABD3DPV4"/>
<keyword evidence="2" id="KW-1185">Reference proteome</keyword>
<reference evidence="2" key="1">
    <citation type="journal article" date="2024" name="IScience">
        <title>Strigolactones Initiate the Formation of Haustorium-like Structures in Castilleja.</title>
        <authorList>
            <person name="Buerger M."/>
            <person name="Peterson D."/>
            <person name="Chory J."/>
        </authorList>
    </citation>
    <scope>NUCLEOTIDE SEQUENCE [LARGE SCALE GENOMIC DNA]</scope>
</reference>
<name>A0ABD3DPV4_9LAMI</name>
<proteinExistence type="predicted"/>
<dbReference type="EMBL" id="JAVIJP010000015">
    <property type="protein sequence ID" value="KAL3644270.1"/>
    <property type="molecule type" value="Genomic_DNA"/>
</dbReference>
<evidence type="ECO:0000313" key="2">
    <source>
        <dbReference type="Proteomes" id="UP001632038"/>
    </source>
</evidence>
<organism evidence="1 2">
    <name type="scientific">Castilleja foliolosa</name>
    <dbReference type="NCBI Taxonomy" id="1961234"/>
    <lineage>
        <taxon>Eukaryota</taxon>
        <taxon>Viridiplantae</taxon>
        <taxon>Streptophyta</taxon>
        <taxon>Embryophyta</taxon>
        <taxon>Tracheophyta</taxon>
        <taxon>Spermatophyta</taxon>
        <taxon>Magnoliopsida</taxon>
        <taxon>eudicotyledons</taxon>
        <taxon>Gunneridae</taxon>
        <taxon>Pentapetalae</taxon>
        <taxon>asterids</taxon>
        <taxon>lamiids</taxon>
        <taxon>Lamiales</taxon>
        <taxon>Orobanchaceae</taxon>
        <taxon>Pedicularideae</taxon>
        <taxon>Castillejinae</taxon>
        <taxon>Castilleja</taxon>
    </lineage>
</organism>
<comment type="caution">
    <text evidence="1">The sequence shown here is derived from an EMBL/GenBank/DDBJ whole genome shotgun (WGS) entry which is preliminary data.</text>
</comment>
<gene>
    <name evidence="1" type="ORF">CASFOL_012202</name>
</gene>